<gene>
    <name evidence="2" type="ORF">ATL31_2058</name>
</gene>
<keyword evidence="1" id="KW-0175">Coiled coil</keyword>
<feature type="coiled-coil region" evidence="1">
    <location>
        <begin position="163"/>
        <end position="204"/>
    </location>
</feature>
<comment type="caution">
    <text evidence="2">The sequence shown here is derived from an EMBL/GenBank/DDBJ whole genome shotgun (WGS) entry which is preliminary data.</text>
</comment>
<name>A0A2N3YK44_9MICO</name>
<protein>
    <submittedName>
        <fullName evidence="2">Uncharacterized protein</fullName>
    </submittedName>
</protein>
<dbReference type="Proteomes" id="UP000233781">
    <property type="component" value="Unassembled WGS sequence"/>
</dbReference>
<evidence type="ECO:0000256" key="1">
    <source>
        <dbReference type="SAM" id="Coils"/>
    </source>
</evidence>
<accession>A0A2N3YK44</accession>
<dbReference type="EMBL" id="PJNE01000001">
    <property type="protein sequence ID" value="PKW27220.1"/>
    <property type="molecule type" value="Genomic_DNA"/>
</dbReference>
<reference evidence="2 3" key="1">
    <citation type="submission" date="2017-12" db="EMBL/GenBank/DDBJ databases">
        <title>Sequencing the genomes of 1000 Actinobacteria strains.</title>
        <authorList>
            <person name="Klenk H.-P."/>
        </authorList>
    </citation>
    <scope>NUCLEOTIDE SEQUENCE [LARGE SCALE GENOMIC DNA]</scope>
    <source>
        <strain evidence="2 3">DSM 12806</strain>
    </source>
</reference>
<dbReference type="RefSeq" id="WP_101395675.1">
    <property type="nucleotide sequence ID" value="NZ_PJNE01000001.1"/>
</dbReference>
<organism evidence="2 3">
    <name type="scientific">Phycicoccus duodecadis</name>
    <dbReference type="NCBI Taxonomy" id="173053"/>
    <lineage>
        <taxon>Bacteria</taxon>
        <taxon>Bacillati</taxon>
        <taxon>Actinomycetota</taxon>
        <taxon>Actinomycetes</taxon>
        <taxon>Micrococcales</taxon>
        <taxon>Intrasporangiaceae</taxon>
        <taxon>Phycicoccus</taxon>
    </lineage>
</organism>
<keyword evidence="3" id="KW-1185">Reference proteome</keyword>
<proteinExistence type="predicted"/>
<dbReference type="AlphaFoldDB" id="A0A2N3YK44"/>
<evidence type="ECO:0000313" key="3">
    <source>
        <dbReference type="Proteomes" id="UP000233781"/>
    </source>
</evidence>
<sequence>MALSDIVEDYLHVDGAPDRTVYRLPDAAAVRLGSVPVAEGPADDTSAPALLVDAWFGGWEAARVDALAQRLGEHDVSLVLLRTPASELPVGPLLASVAAAGLRVVRAQTVTAGAARVVVVLTRDPSVPVRTHLLGTVVLDTDAARARMTAEWLVEGLQLRAGLVAASARAEQLAADLAEQRAEGKRLAERVRTAESALAKARAERGLAGVRSDATKTLKVIRQDPANGVGRVARAARRRLRKR</sequence>
<evidence type="ECO:0000313" key="2">
    <source>
        <dbReference type="EMBL" id="PKW27220.1"/>
    </source>
</evidence>